<dbReference type="AlphaFoldDB" id="A0A8J6A795"/>
<evidence type="ECO:0000313" key="2">
    <source>
        <dbReference type="Proteomes" id="UP000700334"/>
    </source>
</evidence>
<dbReference type="PANTHER" id="PTHR23083">
    <property type="entry name" value="TETRATRICOPEPTIDE REPEAT PROTEIN, TPR"/>
    <property type="match status" value="1"/>
</dbReference>
<sequence>MLRPCVLLPNQCLERAMKFAFEEFHLWYQFALSLMAAGKSARAVKVLKECIRLRPHDATIPLLAAKLCMGSLHWLEEAEKFAQTVVDAGEKMSEFKAKGYLALGLTYSLQATDGEQRHSPGSQAGLGCPFHPRVLGQPTNRAVLSCMRV</sequence>
<dbReference type="EMBL" id="JAGFMF010011747">
    <property type="protein sequence ID" value="KAG8514276.1"/>
    <property type="molecule type" value="Genomic_DNA"/>
</dbReference>
<dbReference type="PANTHER" id="PTHR23083:SF365">
    <property type="entry name" value="TETRATRICOPEPTIDE REPEAT PROTEIN 7B"/>
    <property type="match status" value="1"/>
</dbReference>
<name>A0A8J6A795_GALPY</name>
<dbReference type="SUPFAM" id="SSF48452">
    <property type="entry name" value="TPR-like"/>
    <property type="match status" value="1"/>
</dbReference>
<proteinExistence type="predicted"/>
<dbReference type="OrthoDB" id="29013at2759"/>
<dbReference type="InterPro" id="IPR051722">
    <property type="entry name" value="Endocytosis_PI4K-reg_protein"/>
</dbReference>
<organism evidence="1 2">
    <name type="scientific">Galemys pyrenaicus</name>
    <name type="common">Iberian desman</name>
    <name type="synonym">Pyrenean desman</name>
    <dbReference type="NCBI Taxonomy" id="202257"/>
    <lineage>
        <taxon>Eukaryota</taxon>
        <taxon>Metazoa</taxon>
        <taxon>Chordata</taxon>
        <taxon>Craniata</taxon>
        <taxon>Vertebrata</taxon>
        <taxon>Euteleostomi</taxon>
        <taxon>Mammalia</taxon>
        <taxon>Eutheria</taxon>
        <taxon>Laurasiatheria</taxon>
        <taxon>Eulipotyphla</taxon>
        <taxon>Talpidae</taxon>
        <taxon>Galemys</taxon>
    </lineage>
</organism>
<comment type="caution">
    <text evidence="1">The sequence shown here is derived from an EMBL/GenBank/DDBJ whole genome shotgun (WGS) entry which is preliminary data.</text>
</comment>
<reference evidence="1" key="1">
    <citation type="journal article" date="2021" name="Evol. Appl.">
        <title>The genome of the Pyrenean desman and the effects of bottlenecks and inbreeding on the genomic landscape of an endangered species.</title>
        <authorList>
            <person name="Escoda L."/>
            <person name="Castresana J."/>
        </authorList>
    </citation>
    <scope>NUCLEOTIDE SEQUENCE</scope>
    <source>
        <strain evidence="1">IBE-C5619</strain>
    </source>
</reference>
<protein>
    <submittedName>
        <fullName evidence="1">Tetratricopeptide repeat protein 7B</fullName>
    </submittedName>
</protein>
<dbReference type="GO" id="GO:0005886">
    <property type="term" value="C:plasma membrane"/>
    <property type="evidence" value="ECO:0007669"/>
    <property type="project" value="TreeGrafter"/>
</dbReference>
<keyword evidence="2" id="KW-1185">Reference proteome</keyword>
<accession>A0A8J6A795</accession>
<dbReference type="InterPro" id="IPR011990">
    <property type="entry name" value="TPR-like_helical_dom_sf"/>
</dbReference>
<gene>
    <name evidence="1" type="ORF">J0S82_003152</name>
</gene>
<evidence type="ECO:0000313" key="1">
    <source>
        <dbReference type="EMBL" id="KAG8514276.1"/>
    </source>
</evidence>
<dbReference type="Gene3D" id="1.25.40.10">
    <property type="entry name" value="Tetratricopeptide repeat domain"/>
    <property type="match status" value="1"/>
</dbReference>
<dbReference type="GO" id="GO:0072659">
    <property type="term" value="P:protein localization to plasma membrane"/>
    <property type="evidence" value="ECO:0007669"/>
    <property type="project" value="TreeGrafter"/>
</dbReference>
<dbReference type="GO" id="GO:0046854">
    <property type="term" value="P:phosphatidylinositol phosphate biosynthetic process"/>
    <property type="evidence" value="ECO:0007669"/>
    <property type="project" value="TreeGrafter"/>
</dbReference>
<dbReference type="Proteomes" id="UP000700334">
    <property type="component" value="Unassembled WGS sequence"/>
</dbReference>